<evidence type="ECO:0000256" key="1">
    <source>
        <dbReference type="SAM" id="Phobius"/>
    </source>
</evidence>
<name>A0A2B0MTV7_BACCE</name>
<dbReference type="EMBL" id="NUWN01000005">
    <property type="protein sequence ID" value="PFK47567.1"/>
    <property type="molecule type" value="Genomic_DNA"/>
</dbReference>
<evidence type="ECO:0000313" key="2">
    <source>
        <dbReference type="EMBL" id="PFK47567.1"/>
    </source>
</evidence>
<organism evidence="2 3">
    <name type="scientific">Bacillus cereus</name>
    <dbReference type="NCBI Taxonomy" id="1396"/>
    <lineage>
        <taxon>Bacteria</taxon>
        <taxon>Bacillati</taxon>
        <taxon>Bacillota</taxon>
        <taxon>Bacilli</taxon>
        <taxon>Bacillales</taxon>
        <taxon>Bacillaceae</taxon>
        <taxon>Bacillus</taxon>
        <taxon>Bacillus cereus group</taxon>
    </lineage>
</organism>
<feature type="transmembrane region" description="Helical" evidence="1">
    <location>
        <begin position="28"/>
        <end position="45"/>
    </location>
</feature>
<sequence>MGLAVLCVIAALFAFIWGMQNFAHNPVPSTIVVIGVVGLSYYLLVSAHYHKTATSVLVGAIFLTCGRTIQKILFP</sequence>
<evidence type="ECO:0000313" key="3">
    <source>
        <dbReference type="Proteomes" id="UP000242656"/>
    </source>
</evidence>
<dbReference type="Proteomes" id="UP000242656">
    <property type="component" value="Unassembled WGS sequence"/>
</dbReference>
<dbReference type="AlphaFoldDB" id="A0A2B0MTV7"/>
<evidence type="ECO:0008006" key="4">
    <source>
        <dbReference type="Google" id="ProtNLM"/>
    </source>
</evidence>
<protein>
    <recommendedName>
        <fullName evidence="4">Group-specific protein</fullName>
    </recommendedName>
</protein>
<keyword evidence="1" id="KW-0812">Transmembrane</keyword>
<accession>A0A2B0MTV7</accession>
<keyword evidence="1" id="KW-0472">Membrane</keyword>
<gene>
    <name evidence="2" type="ORF">COI93_01355</name>
</gene>
<dbReference type="RefSeq" id="WP_098489337.1">
    <property type="nucleotide sequence ID" value="NZ_NUWN01000005.1"/>
</dbReference>
<comment type="caution">
    <text evidence="2">The sequence shown here is derived from an EMBL/GenBank/DDBJ whole genome shotgun (WGS) entry which is preliminary data.</text>
</comment>
<keyword evidence="1" id="KW-1133">Transmembrane helix</keyword>
<proteinExistence type="predicted"/>
<reference evidence="2 3" key="1">
    <citation type="submission" date="2017-09" db="EMBL/GenBank/DDBJ databases">
        <title>Large-scale bioinformatics analysis of Bacillus genomes uncovers conserved roles of natural products in bacterial physiology.</title>
        <authorList>
            <consortium name="Agbiome Team Llc"/>
            <person name="Bleich R.M."/>
            <person name="Grubbs K.J."/>
            <person name="Santa Maria K.C."/>
            <person name="Allen S.E."/>
            <person name="Farag S."/>
            <person name="Shank E.A."/>
            <person name="Bowers A."/>
        </authorList>
    </citation>
    <scope>NUCLEOTIDE SEQUENCE [LARGE SCALE GENOMIC DNA]</scope>
    <source>
        <strain evidence="2 3">AFS083043</strain>
    </source>
</reference>